<dbReference type="EMBL" id="AZIL01000175">
    <property type="protein sequence ID" value="EWM29241.1"/>
    <property type="molecule type" value="Genomic_DNA"/>
</dbReference>
<reference evidence="1 2" key="1">
    <citation type="journal article" date="2014" name="Mol. Plant">
        <title>Chromosome Scale Genome Assembly and Transcriptome Profiling of Nannochloropsis gaditana in Nitrogen Depletion.</title>
        <authorList>
            <person name="Corteggiani Carpinelli E."/>
            <person name="Telatin A."/>
            <person name="Vitulo N."/>
            <person name="Forcato C."/>
            <person name="D'Angelo M."/>
            <person name="Schiavon R."/>
            <person name="Vezzi A."/>
            <person name="Giacometti G.M."/>
            <person name="Morosinotto T."/>
            <person name="Valle G."/>
        </authorList>
    </citation>
    <scope>NUCLEOTIDE SEQUENCE [LARGE SCALE GENOMIC DNA]</scope>
    <source>
        <strain evidence="1 2">B-31</strain>
    </source>
</reference>
<sequence length="265" mass="29546">MSNFASKHPLLTFPIRAAALDRGALQQAPGQDGQPDSGIPPTAGGCSHSRVFWCPSHVFGAVAICGCFGGHLDCLGGSLFLRNAVRHRFRWIPSQSQRVSGYVRAWSHFFSRRHRPNPCTAGSGRGRLPPPPKTQPQLRRCGGTLFAGRRQHHHWGLGRVHLDICPPDVDLSRHHHHRCPRSAPDYCSRNSVPYRRRHSLHWPCYESDDCLRMGCAERRLQDIRPLSGLLDRADCGCCVGDSPVRCVSGLVFRRKKEKQSGLSVV</sequence>
<proteinExistence type="predicted"/>
<evidence type="ECO:0000313" key="2">
    <source>
        <dbReference type="Proteomes" id="UP000019335"/>
    </source>
</evidence>
<gene>
    <name evidence="1" type="ORF">Naga_100119g5</name>
</gene>
<protein>
    <submittedName>
        <fullName evidence="1">Uncharacterized protein</fullName>
    </submittedName>
</protein>
<keyword evidence="2" id="KW-1185">Reference proteome</keyword>
<evidence type="ECO:0000313" key="1">
    <source>
        <dbReference type="EMBL" id="EWM29241.1"/>
    </source>
</evidence>
<dbReference type="Proteomes" id="UP000019335">
    <property type="component" value="Chromosome 3"/>
</dbReference>
<dbReference type="AlphaFoldDB" id="W7U8U8"/>
<organism evidence="1 2">
    <name type="scientific">Nannochloropsis gaditana</name>
    <dbReference type="NCBI Taxonomy" id="72520"/>
    <lineage>
        <taxon>Eukaryota</taxon>
        <taxon>Sar</taxon>
        <taxon>Stramenopiles</taxon>
        <taxon>Ochrophyta</taxon>
        <taxon>Eustigmatophyceae</taxon>
        <taxon>Eustigmatales</taxon>
        <taxon>Monodopsidaceae</taxon>
        <taxon>Nannochloropsis</taxon>
    </lineage>
</organism>
<name>W7U8U8_9STRA</name>
<accession>W7U8U8</accession>
<comment type="caution">
    <text evidence="1">The sequence shown here is derived from an EMBL/GenBank/DDBJ whole genome shotgun (WGS) entry which is preliminary data.</text>
</comment>